<evidence type="ECO:0000256" key="7">
    <source>
        <dbReference type="ARBA" id="ARBA00022801"/>
    </source>
</evidence>
<keyword evidence="6" id="KW-0479">Metal-binding</keyword>
<dbReference type="Pfam" id="PF01435">
    <property type="entry name" value="Peptidase_M48"/>
    <property type="match status" value="1"/>
</dbReference>
<evidence type="ECO:0000256" key="3">
    <source>
        <dbReference type="ARBA" id="ARBA00022475"/>
    </source>
</evidence>
<name>A0A290YZS9_9PSEU</name>
<dbReference type="PANTHER" id="PTHR43221">
    <property type="entry name" value="PROTEASE HTPX"/>
    <property type="match status" value="1"/>
</dbReference>
<accession>A0A290YZS9</accession>
<dbReference type="GO" id="GO:0006508">
    <property type="term" value="P:proteolysis"/>
    <property type="evidence" value="ECO:0007669"/>
    <property type="project" value="UniProtKB-KW"/>
</dbReference>
<keyword evidence="8" id="KW-0862">Zinc</keyword>
<evidence type="ECO:0000256" key="6">
    <source>
        <dbReference type="ARBA" id="ARBA00022723"/>
    </source>
</evidence>
<sequence>MRAVLAVGLLIGFFVLFTALTVGLCALTVHGFTTGRELNAIKVALIAVPLVLVLVSALHKALKARGEVEGAPLTREAQPGLWATVDELAAVAGTRGPDEIRLIGAVNAAVSEQAPMLGLRAGRRTLLIGLPLLAGLTASELRSVLAHELGHYGGGHTKLSALTYRAKEALVHVVDGLDDTFLRRPFAWYARLYARVAASVNRRQELDADTASVTAAGREAAQSALRKLPVLGAAWNGYQAQFLSLGAQAELTPPVMAGFHAYLSEPERRGRMDEARAELLAREPESVFDSHPPIRERVGRMATLPSPEVERDDRPAWTLLSGATADLERSIMVGGGFGPTADWDEVVGVVAREHGERRAGLLAVAGARAGLAGEVSLDDALAALASTEHRDALLGRLLSAELLGGEVPEEQRAQVLAGLLGAVLEHELVAAGVGAYEADWDKRWVVRLEDGRAVDGPPLFAEVLGGPERAAEAWKRAADVLGTRRARVTRVTRTTGEQVAPTA</sequence>
<evidence type="ECO:0000259" key="13">
    <source>
        <dbReference type="Pfam" id="PF01435"/>
    </source>
</evidence>
<keyword evidence="15" id="KW-1185">Reference proteome</keyword>
<feature type="transmembrane region" description="Helical" evidence="12">
    <location>
        <begin position="41"/>
        <end position="58"/>
    </location>
</feature>
<dbReference type="RefSeq" id="WP_096491282.1">
    <property type="nucleotide sequence ID" value="NZ_CP023445.1"/>
</dbReference>
<evidence type="ECO:0000256" key="9">
    <source>
        <dbReference type="ARBA" id="ARBA00022989"/>
    </source>
</evidence>
<evidence type="ECO:0000256" key="1">
    <source>
        <dbReference type="ARBA" id="ARBA00001947"/>
    </source>
</evidence>
<evidence type="ECO:0000256" key="11">
    <source>
        <dbReference type="ARBA" id="ARBA00023136"/>
    </source>
</evidence>
<proteinExistence type="predicted"/>
<comment type="subcellular location">
    <subcellularLocation>
        <location evidence="2">Cell membrane</location>
        <topology evidence="2">Multi-pass membrane protein</topology>
    </subcellularLocation>
</comment>
<dbReference type="GO" id="GO:0046872">
    <property type="term" value="F:metal ion binding"/>
    <property type="evidence" value="ECO:0007669"/>
    <property type="project" value="UniProtKB-KW"/>
</dbReference>
<dbReference type="Gene3D" id="3.30.2010.10">
    <property type="entry name" value="Metalloproteases ('zincins'), catalytic domain"/>
    <property type="match status" value="1"/>
</dbReference>
<dbReference type="GO" id="GO:0004222">
    <property type="term" value="F:metalloendopeptidase activity"/>
    <property type="evidence" value="ECO:0007669"/>
    <property type="project" value="InterPro"/>
</dbReference>
<keyword evidence="11 12" id="KW-0472">Membrane</keyword>
<keyword evidence="7" id="KW-0378">Hydrolase</keyword>
<feature type="domain" description="Peptidase M48" evidence="13">
    <location>
        <begin position="84"/>
        <end position="300"/>
    </location>
</feature>
<comment type="cofactor">
    <cofactor evidence="1">
        <name>Zn(2+)</name>
        <dbReference type="ChEBI" id="CHEBI:29105"/>
    </cofactor>
</comment>
<dbReference type="Proteomes" id="UP000218505">
    <property type="component" value="Chromosome"/>
</dbReference>
<dbReference type="CDD" id="cd07328">
    <property type="entry name" value="M48_Ste24p_like"/>
    <property type="match status" value="1"/>
</dbReference>
<evidence type="ECO:0000256" key="8">
    <source>
        <dbReference type="ARBA" id="ARBA00022833"/>
    </source>
</evidence>
<keyword evidence="10" id="KW-0482">Metalloprotease</keyword>
<gene>
    <name evidence="14" type="ORF">CNX65_02215</name>
</gene>
<evidence type="ECO:0000256" key="2">
    <source>
        <dbReference type="ARBA" id="ARBA00004651"/>
    </source>
</evidence>
<dbReference type="InterPro" id="IPR050083">
    <property type="entry name" value="HtpX_protease"/>
</dbReference>
<keyword evidence="9 12" id="KW-1133">Transmembrane helix</keyword>
<protein>
    <submittedName>
        <fullName evidence="14">Peptidase M48 Ste24p</fullName>
    </submittedName>
</protein>
<organism evidence="14 15">
    <name type="scientific">Actinosynnema pretiosum</name>
    <dbReference type="NCBI Taxonomy" id="42197"/>
    <lineage>
        <taxon>Bacteria</taxon>
        <taxon>Bacillati</taxon>
        <taxon>Actinomycetota</taxon>
        <taxon>Actinomycetes</taxon>
        <taxon>Pseudonocardiales</taxon>
        <taxon>Pseudonocardiaceae</taxon>
        <taxon>Actinosynnema</taxon>
    </lineage>
</organism>
<keyword evidence="4" id="KW-0645">Protease</keyword>
<keyword evidence="5 12" id="KW-0812">Transmembrane</keyword>
<reference evidence="14" key="1">
    <citation type="submission" date="2017-09" db="EMBL/GenBank/DDBJ databases">
        <title>Complete Genome Sequence of ansamitocin-producing Bacterium Actinosynnema pretiosum X47.</title>
        <authorList>
            <person name="Cao G."/>
            <person name="Zong G."/>
            <person name="Zhong C."/>
            <person name="Fu J."/>
        </authorList>
    </citation>
    <scope>NUCLEOTIDE SEQUENCE [LARGE SCALE GENOMIC DNA]</scope>
    <source>
        <strain evidence="14">X47</strain>
    </source>
</reference>
<dbReference type="EMBL" id="CP023445">
    <property type="protein sequence ID" value="ATE52254.1"/>
    <property type="molecule type" value="Genomic_DNA"/>
</dbReference>
<dbReference type="GO" id="GO:0005886">
    <property type="term" value="C:plasma membrane"/>
    <property type="evidence" value="ECO:0007669"/>
    <property type="project" value="UniProtKB-SubCell"/>
</dbReference>
<keyword evidence="3" id="KW-1003">Cell membrane</keyword>
<evidence type="ECO:0000256" key="10">
    <source>
        <dbReference type="ARBA" id="ARBA00023049"/>
    </source>
</evidence>
<evidence type="ECO:0000313" key="15">
    <source>
        <dbReference type="Proteomes" id="UP000218505"/>
    </source>
</evidence>
<dbReference type="PANTHER" id="PTHR43221:SF1">
    <property type="entry name" value="PROTEASE HTPX"/>
    <property type="match status" value="1"/>
</dbReference>
<evidence type="ECO:0000256" key="4">
    <source>
        <dbReference type="ARBA" id="ARBA00022670"/>
    </source>
</evidence>
<evidence type="ECO:0000256" key="12">
    <source>
        <dbReference type="SAM" id="Phobius"/>
    </source>
</evidence>
<dbReference type="KEGG" id="apre:CNX65_02215"/>
<dbReference type="InterPro" id="IPR001915">
    <property type="entry name" value="Peptidase_M48"/>
</dbReference>
<evidence type="ECO:0000256" key="5">
    <source>
        <dbReference type="ARBA" id="ARBA00022692"/>
    </source>
</evidence>
<dbReference type="AlphaFoldDB" id="A0A290YZS9"/>
<evidence type="ECO:0000313" key="14">
    <source>
        <dbReference type="EMBL" id="ATE52254.1"/>
    </source>
</evidence>